<evidence type="ECO:0000313" key="2">
    <source>
        <dbReference type="Proteomes" id="UP001208570"/>
    </source>
</evidence>
<comment type="caution">
    <text evidence="1">The sequence shown here is derived from an EMBL/GenBank/DDBJ whole genome shotgun (WGS) entry which is preliminary data.</text>
</comment>
<organism evidence="1 2">
    <name type="scientific">Paralvinella palmiformis</name>
    <dbReference type="NCBI Taxonomy" id="53620"/>
    <lineage>
        <taxon>Eukaryota</taxon>
        <taxon>Metazoa</taxon>
        <taxon>Spiralia</taxon>
        <taxon>Lophotrochozoa</taxon>
        <taxon>Annelida</taxon>
        <taxon>Polychaeta</taxon>
        <taxon>Sedentaria</taxon>
        <taxon>Canalipalpata</taxon>
        <taxon>Terebellida</taxon>
        <taxon>Terebelliformia</taxon>
        <taxon>Alvinellidae</taxon>
        <taxon>Paralvinella</taxon>
    </lineage>
</organism>
<gene>
    <name evidence="1" type="ORF">LSH36_854g00064</name>
</gene>
<keyword evidence="2" id="KW-1185">Reference proteome</keyword>
<dbReference type="Proteomes" id="UP001208570">
    <property type="component" value="Unassembled WGS sequence"/>
</dbReference>
<protein>
    <submittedName>
        <fullName evidence="1">Uncharacterized protein</fullName>
    </submittedName>
</protein>
<evidence type="ECO:0000313" key="1">
    <source>
        <dbReference type="EMBL" id="KAK2143319.1"/>
    </source>
</evidence>
<dbReference type="EMBL" id="JAODUP010000854">
    <property type="protein sequence ID" value="KAK2143319.1"/>
    <property type="molecule type" value="Genomic_DNA"/>
</dbReference>
<dbReference type="AlphaFoldDB" id="A0AAD9MUC8"/>
<reference evidence="1" key="1">
    <citation type="journal article" date="2023" name="Mol. Biol. Evol.">
        <title>Third-Generation Sequencing Reveals the Adaptive Role of the Epigenome in Three Deep-Sea Polychaetes.</title>
        <authorList>
            <person name="Perez M."/>
            <person name="Aroh O."/>
            <person name="Sun Y."/>
            <person name="Lan Y."/>
            <person name="Juniper S.K."/>
            <person name="Young C.R."/>
            <person name="Angers B."/>
            <person name="Qian P.Y."/>
        </authorList>
    </citation>
    <scope>NUCLEOTIDE SEQUENCE</scope>
    <source>
        <strain evidence="1">P08H-3</strain>
    </source>
</reference>
<sequence length="195" mass="22926">MTFSYDLEEGKILTIETVQLRLPRRQWEGPEVDPDQTYFQDEYLKHILYITRIYFIYGTPEEELIGAQDFLPDFLRAPRWYRLYGIYPKYKMLDTAMRKAREWMASARNIRITNIQTLEAVFRKHPAPGLCEDIISPMFTTITVRVEIRIFNGLMRSNVFSAGFTSIHKMSDVPCLRDLCLVIASIWRTGIANKD</sequence>
<proteinExistence type="predicted"/>
<accession>A0AAD9MUC8</accession>
<name>A0AAD9MUC8_9ANNE</name>